<keyword evidence="6 8" id="KW-0067">ATP-binding</keyword>
<dbReference type="NCBIfam" id="TIGR02432">
    <property type="entry name" value="lysidine_TilS_N"/>
    <property type="match status" value="1"/>
</dbReference>
<dbReference type="EMBL" id="CP034870">
    <property type="protein sequence ID" value="QCI21998.1"/>
    <property type="molecule type" value="Genomic_DNA"/>
</dbReference>
<feature type="binding site" evidence="8">
    <location>
        <begin position="19"/>
        <end position="24"/>
    </location>
    <ligand>
        <name>ATP</name>
        <dbReference type="ChEBI" id="CHEBI:30616"/>
    </ligand>
</feature>
<accession>A0A4D6Y6V4</accession>
<dbReference type="SUPFAM" id="SSF56037">
    <property type="entry name" value="PheT/TilS domain"/>
    <property type="match status" value="1"/>
</dbReference>
<comment type="similarity">
    <text evidence="8">Belongs to the tRNA(Ile)-lysidine synthase family.</text>
</comment>
<dbReference type="InterPro" id="IPR012796">
    <property type="entry name" value="Lysidine-tRNA-synth_C"/>
</dbReference>
<comment type="function">
    <text evidence="8">Ligates lysine onto the cytidine present at position 34 of the AUA codon-specific tRNA(Ile) that contains the anticodon CAU, in an ATP-dependent manner. Cytidine is converted to lysidine, thus changing the amino acid specificity of the tRNA from methionine to isoleucine.</text>
</comment>
<dbReference type="InterPro" id="IPR012094">
    <property type="entry name" value="tRNA_Ile_lys_synt"/>
</dbReference>
<evidence type="ECO:0000256" key="1">
    <source>
        <dbReference type="ARBA" id="ARBA00004496"/>
    </source>
</evidence>
<dbReference type="OrthoDB" id="9807403at2"/>
<proteinExistence type="inferred from homology"/>
<dbReference type="Gene3D" id="3.40.50.620">
    <property type="entry name" value="HUPs"/>
    <property type="match status" value="1"/>
</dbReference>
<keyword evidence="2 8" id="KW-0963">Cytoplasm</keyword>
<dbReference type="PANTHER" id="PTHR43033:SF1">
    <property type="entry name" value="TRNA(ILE)-LYSIDINE SYNTHASE-RELATED"/>
    <property type="match status" value="1"/>
</dbReference>
<name>A0A4D6Y6V4_9GAMM</name>
<evidence type="ECO:0000313" key="11">
    <source>
        <dbReference type="Proteomes" id="UP000298564"/>
    </source>
</evidence>
<protein>
    <recommendedName>
        <fullName evidence="8">tRNA(Ile)-lysidine synthase</fullName>
        <ecNumber evidence="8">6.3.4.19</ecNumber>
    </recommendedName>
    <alternativeName>
        <fullName evidence="8">tRNA(Ile)-2-lysyl-cytidine synthase</fullName>
    </alternativeName>
    <alternativeName>
        <fullName evidence="8">tRNA(Ile)-lysidine synthetase</fullName>
    </alternativeName>
</protein>
<evidence type="ECO:0000259" key="9">
    <source>
        <dbReference type="SMART" id="SM00977"/>
    </source>
</evidence>
<dbReference type="SUPFAM" id="SSF52402">
    <property type="entry name" value="Adenine nucleotide alpha hydrolases-like"/>
    <property type="match status" value="1"/>
</dbReference>
<dbReference type="InterPro" id="IPR015262">
    <property type="entry name" value="tRNA_Ile_lys_synt_subst-bd"/>
</dbReference>
<dbReference type="GO" id="GO:0032267">
    <property type="term" value="F:tRNA(Ile)-lysidine synthase activity"/>
    <property type="evidence" value="ECO:0007669"/>
    <property type="project" value="UniProtKB-EC"/>
</dbReference>
<dbReference type="Pfam" id="PF11734">
    <property type="entry name" value="TilS_C"/>
    <property type="match status" value="1"/>
</dbReference>
<reference evidence="10 11" key="2">
    <citation type="submission" date="2019-05" db="EMBL/GenBank/DDBJ databases">
        <title>Genome evolution of the obligate endosymbiont Buchnera aphidicola.</title>
        <authorList>
            <person name="Moran N.A."/>
        </authorList>
    </citation>
    <scope>NUCLEOTIDE SEQUENCE [LARGE SCALE GENOMIC DNA]</scope>
    <source>
        <strain evidence="10 11">Lps</strain>
    </source>
</reference>
<evidence type="ECO:0000256" key="6">
    <source>
        <dbReference type="ARBA" id="ARBA00022840"/>
    </source>
</evidence>
<dbReference type="GO" id="GO:0005737">
    <property type="term" value="C:cytoplasm"/>
    <property type="evidence" value="ECO:0007669"/>
    <property type="project" value="UniProtKB-SubCell"/>
</dbReference>
<dbReference type="PANTHER" id="PTHR43033">
    <property type="entry name" value="TRNA(ILE)-LYSIDINE SYNTHASE-RELATED"/>
    <property type="match status" value="1"/>
</dbReference>
<dbReference type="Pfam" id="PF01171">
    <property type="entry name" value="ATP_bind_3"/>
    <property type="match status" value="1"/>
</dbReference>
<dbReference type="InterPro" id="IPR014729">
    <property type="entry name" value="Rossmann-like_a/b/a_fold"/>
</dbReference>
<sequence>MIKNIITQLKNKLFLVAYSGGLDSTVLLHQLIIAKKTIPDIKIRAIHINHNLTSFSQKWIKHCKKYCEKNKIPLIVKNIFFDEQINNTEEKLRIKRYNIIYNNLLLKEVLLTGHHMNDQCETFFLSLKRGSGPTGLSSMSFKTMLGDKKIIRPFLNKTRKELEFLANYHHLNWIQDFSNFNTNYDRNYIRHKIIPELEKRWPFFLKNCFRTIKICQKETILLNNFLLEKIQNFVQSDNSLNIKTFKNIKKDMCTALIRRWIALQQIKMPSYKNIECIYDQIIFSRVDANPKIKIEKNEIRRYKQSLYFIKTQPIVKNTFLFWHKKNNKLFLPNDLGYLVQNDQGISLPKPKKSELINIRFQYEGKILILGRNKTRKIKKIWQEKNIPPWLRNQIPLLFYNDDFISALGVFIVDIKHKNKETWKISWQNDLKPTNKKFLFY</sequence>
<organism evidence="10 11">
    <name type="scientific">Buchnera aphidicola</name>
    <name type="common">Lipaphis pseudobrassicae</name>
    <dbReference type="NCBI Taxonomy" id="1258543"/>
    <lineage>
        <taxon>Bacteria</taxon>
        <taxon>Pseudomonadati</taxon>
        <taxon>Pseudomonadota</taxon>
        <taxon>Gammaproteobacteria</taxon>
        <taxon>Enterobacterales</taxon>
        <taxon>Erwiniaceae</taxon>
        <taxon>Buchnera</taxon>
    </lineage>
</organism>
<evidence type="ECO:0000256" key="7">
    <source>
        <dbReference type="ARBA" id="ARBA00048539"/>
    </source>
</evidence>
<comment type="catalytic activity">
    <reaction evidence="7 8">
        <text>cytidine(34) in tRNA(Ile2) + L-lysine + ATP = lysidine(34) in tRNA(Ile2) + AMP + diphosphate + H(+)</text>
        <dbReference type="Rhea" id="RHEA:43744"/>
        <dbReference type="Rhea" id="RHEA-COMP:10625"/>
        <dbReference type="Rhea" id="RHEA-COMP:10670"/>
        <dbReference type="ChEBI" id="CHEBI:15378"/>
        <dbReference type="ChEBI" id="CHEBI:30616"/>
        <dbReference type="ChEBI" id="CHEBI:32551"/>
        <dbReference type="ChEBI" id="CHEBI:33019"/>
        <dbReference type="ChEBI" id="CHEBI:82748"/>
        <dbReference type="ChEBI" id="CHEBI:83665"/>
        <dbReference type="ChEBI" id="CHEBI:456215"/>
        <dbReference type="EC" id="6.3.4.19"/>
    </reaction>
</comment>
<dbReference type="InterPro" id="IPR012795">
    <property type="entry name" value="tRNA_Ile_lys_synt_N"/>
</dbReference>
<dbReference type="HAMAP" id="MF_01161">
    <property type="entry name" value="tRNA_Ile_lys_synt"/>
    <property type="match status" value="1"/>
</dbReference>
<dbReference type="NCBIfam" id="TIGR02433">
    <property type="entry name" value="lysidine_TilS_C"/>
    <property type="match status" value="1"/>
</dbReference>
<evidence type="ECO:0000256" key="2">
    <source>
        <dbReference type="ARBA" id="ARBA00022490"/>
    </source>
</evidence>
<gene>
    <name evidence="8 10" type="primary">tilS</name>
    <name evidence="10" type="ORF">D9V70_00550</name>
</gene>
<dbReference type="AlphaFoldDB" id="A0A4D6Y6V4"/>
<dbReference type="GO" id="GO:0006400">
    <property type="term" value="P:tRNA modification"/>
    <property type="evidence" value="ECO:0007669"/>
    <property type="project" value="UniProtKB-UniRule"/>
</dbReference>
<dbReference type="Pfam" id="PF09179">
    <property type="entry name" value="TilS"/>
    <property type="match status" value="1"/>
</dbReference>
<keyword evidence="3 8" id="KW-0436">Ligase</keyword>
<dbReference type="InterPro" id="IPR011063">
    <property type="entry name" value="TilS/TtcA_N"/>
</dbReference>
<evidence type="ECO:0000313" key="10">
    <source>
        <dbReference type="EMBL" id="QCI21998.1"/>
    </source>
</evidence>
<feature type="domain" description="Lysidine-tRNA(Ile) synthetase C-terminal" evidence="9">
    <location>
        <begin position="356"/>
        <end position="426"/>
    </location>
</feature>
<evidence type="ECO:0000256" key="5">
    <source>
        <dbReference type="ARBA" id="ARBA00022741"/>
    </source>
</evidence>
<keyword evidence="5 8" id="KW-0547">Nucleotide-binding</keyword>
<dbReference type="CDD" id="cd01992">
    <property type="entry name" value="TilS_N"/>
    <property type="match status" value="1"/>
</dbReference>
<dbReference type="RefSeq" id="WP_158355840.1">
    <property type="nucleotide sequence ID" value="NZ_CP034870.1"/>
</dbReference>
<dbReference type="Proteomes" id="UP000298564">
    <property type="component" value="Chromosome"/>
</dbReference>
<keyword evidence="4 8" id="KW-0819">tRNA processing</keyword>
<dbReference type="SUPFAM" id="SSF82829">
    <property type="entry name" value="MesJ substrate recognition domain-like"/>
    <property type="match status" value="1"/>
</dbReference>
<dbReference type="Gene3D" id="1.20.59.20">
    <property type="match status" value="1"/>
</dbReference>
<dbReference type="SMART" id="SM00977">
    <property type="entry name" value="TilS_C"/>
    <property type="match status" value="1"/>
</dbReference>
<reference evidence="10 11" key="1">
    <citation type="submission" date="2018-12" db="EMBL/GenBank/DDBJ databases">
        <authorList>
            <person name="Chong R.A."/>
        </authorList>
    </citation>
    <scope>NUCLEOTIDE SEQUENCE [LARGE SCALE GENOMIC DNA]</scope>
    <source>
        <strain evidence="10 11">Lps</strain>
    </source>
</reference>
<evidence type="ECO:0000256" key="3">
    <source>
        <dbReference type="ARBA" id="ARBA00022598"/>
    </source>
</evidence>
<evidence type="ECO:0000256" key="4">
    <source>
        <dbReference type="ARBA" id="ARBA00022694"/>
    </source>
</evidence>
<dbReference type="EC" id="6.3.4.19" evidence="8"/>
<evidence type="ECO:0000256" key="8">
    <source>
        <dbReference type="HAMAP-Rule" id="MF_01161"/>
    </source>
</evidence>
<comment type="subcellular location">
    <subcellularLocation>
        <location evidence="1 8">Cytoplasm</location>
    </subcellularLocation>
</comment>
<comment type="domain">
    <text evidence="8">The N-terminal region contains the highly conserved SGGXDS motif, predicted to be a P-loop motif involved in ATP binding.</text>
</comment>
<dbReference type="GO" id="GO:0005524">
    <property type="term" value="F:ATP binding"/>
    <property type="evidence" value="ECO:0007669"/>
    <property type="project" value="UniProtKB-UniRule"/>
</dbReference>